<proteinExistence type="predicted"/>
<reference evidence="1" key="1">
    <citation type="submission" date="2018-04" db="EMBL/GenBank/DDBJ databases">
        <title>Whole genome sequencing of Hypsizygus marmoreus.</title>
        <authorList>
            <person name="Choi I.-G."/>
            <person name="Min B."/>
            <person name="Kim J.-G."/>
            <person name="Kim S."/>
            <person name="Oh Y.-L."/>
            <person name="Kong W.-S."/>
            <person name="Park H."/>
            <person name="Jeong J."/>
            <person name="Song E.-S."/>
        </authorList>
    </citation>
    <scope>NUCLEOTIDE SEQUENCE [LARGE SCALE GENOMIC DNA]</scope>
    <source>
        <strain evidence="1">51987-8</strain>
    </source>
</reference>
<dbReference type="AlphaFoldDB" id="A0A369K803"/>
<comment type="caution">
    <text evidence="1">The sequence shown here is derived from an EMBL/GenBank/DDBJ whole genome shotgun (WGS) entry which is preliminary data.</text>
</comment>
<evidence type="ECO:0000313" key="2">
    <source>
        <dbReference type="Proteomes" id="UP000076154"/>
    </source>
</evidence>
<accession>A0A369K803</accession>
<evidence type="ECO:0000313" key="1">
    <source>
        <dbReference type="EMBL" id="RDB27924.1"/>
    </source>
</evidence>
<name>A0A369K803_HYPMA</name>
<dbReference type="InParanoid" id="A0A369K803"/>
<dbReference type="EMBL" id="LUEZ02000013">
    <property type="protein sequence ID" value="RDB27924.1"/>
    <property type="molecule type" value="Genomic_DNA"/>
</dbReference>
<keyword evidence="2" id="KW-1185">Reference proteome</keyword>
<dbReference type="Proteomes" id="UP000076154">
    <property type="component" value="Unassembled WGS sequence"/>
</dbReference>
<organism evidence="1 2">
    <name type="scientific">Hypsizygus marmoreus</name>
    <name type="common">White beech mushroom</name>
    <name type="synonym">Agaricus marmoreus</name>
    <dbReference type="NCBI Taxonomy" id="39966"/>
    <lineage>
        <taxon>Eukaryota</taxon>
        <taxon>Fungi</taxon>
        <taxon>Dikarya</taxon>
        <taxon>Basidiomycota</taxon>
        <taxon>Agaricomycotina</taxon>
        <taxon>Agaricomycetes</taxon>
        <taxon>Agaricomycetidae</taxon>
        <taxon>Agaricales</taxon>
        <taxon>Tricholomatineae</taxon>
        <taxon>Lyophyllaceae</taxon>
        <taxon>Hypsizygus</taxon>
    </lineage>
</organism>
<protein>
    <submittedName>
        <fullName evidence="1">Uncharacterized protein</fullName>
    </submittedName>
</protein>
<sequence>MISRCQMMLEKFSKLPCHRAPESILTYSWENFSGHMIIPITASLDTVWIDHPGPIGILRSFEGALTPPHCNLMDAVPELRDRLKFAEISF</sequence>
<gene>
    <name evidence="1" type="ORF">Hypma_002141</name>
</gene>